<dbReference type="Proteomes" id="UP001210211">
    <property type="component" value="Unassembled WGS sequence"/>
</dbReference>
<feature type="domain" description="Glycosyltransferase 61 catalytic" evidence="9">
    <location>
        <begin position="220"/>
        <end position="303"/>
    </location>
</feature>
<evidence type="ECO:0000313" key="11">
    <source>
        <dbReference type="Proteomes" id="UP001210211"/>
    </source>
</evidence>
<evidence type="ECO:0000256" key="8">
    <source>
        <dbReference type="ARBA" id="ARBA00023180"/>
    </source>
</evidence>
<keyword evidence="7" id="KW-0472">Membrane</keyword>
<organism evidence="10 11">
    <name type="scientific">Rhynchospora tenuis</name>
    <dbReference type="NCBI Taxonomy" id="198213"/>
    <lineage>
        <taxon>Eukaryota</taxon>
        <taxon>Viridiplantae</taxon>
        <taxon>Streptophyta</taxon>
        <taxon>Embryophyta</taxon>
        <taxon>Tracheophyta</taxon>
        <taxon>Spermatophyta</taxon>
        <taxon>Magnoliopsida</taxon>
        <taxon>Liliopsida</taxon>
        <taxon>Poales</taxon>
        <taxon>Cyperaceae</taxon>
        <taxon>Cyperoideae</taxon>
        <taxon>Rhynchosporeae</taxon>
        <taxon>Rhynchospora</taxon>
    </lineage>
</organism>
<evidence type="ECO:0000256" key="7">
    <source>
        <dbReference type="ARBA" id="ARBA00023136"/>
    </source>
</evidence>
<dbReference type="Pfam" id="PF04577">
    <property type="entry name" value="Glyco_transf_61"/>
    <property type="match status" value="1"/>
</dbReference>
<keyword evidence="4" id="KW-0808">Transferase</keyword>
<evidence type="ECO:0000256" key="3">
    <source>
        <dbReference type="ARBA" id="ARBA00022676"/>
    </source>
</evidence>
<comment type="caution">
    <text evidence="10">The sequence shown here is derived from an EMBL/GenBank/DDBJ whole genome shotgun (WGS) entry which is preliminary data.</text>
</comment>
<dbReference type="EMBL" id="JAMRDG010000001">
    <property type="protein sequence ID" value="KAJ3709246.1"/>
    <property type="molecule type" value="Genomic_DNA"/>
</dbReference>
<sequence length="420" mass="47231">MSTLVGHPTHGLLEHFVFPSQRPNDKILCVDAHKKLYVLAKSRYSFPAGSFHVAPGLTYLADSFYDYENPWHGLNAISPFFSWRRERGQCQNPMRFMLFKRGDVVVKKVGNWVRGLMEANLDRRVTINDNELLTKGFNGGSGNKSTMVCFERAVVMRRGLGGMKGNNRQRLFDMVRCKAWRFCGVDHDVDGKDGDRLSNNNGAATSTDASAVRVQVSLLLREGKRGFANETQVRDVIRRECSKLASKCELRVIHLASAGGNANRSNTSFCNQVRSMRKTDIVVTTHGGQLTNMVFMPPGSSVMEMFPTGWLEGAGSGQFIYLWFAGWSRMHYENAWRDPHGIRCPYPNFASSSTSSTSNNKSDITNMMKRCFAIRQKNQKVGVDEVYLARWISKVLAKAIIRKVKLNLNTTTITPKCACD</sequence>
<keyword evidence="6" id="KW-1133">Transmembrane helix</keyword>
<evidence type="ECO:0000256" key="1">
    <source>
        <dbReference type="ARBA" id="ARBA00004323"/>
    </source>
</evidence>
<protein>
    <recommendedName>
        <fullName evidence="9">Glycosyltransferase 61 catalytic domain-containing protein</fullName>
    </recommendedName>
</protein>
<evidence type="ECO:0000256" key="2">
    <source>
        <dbReference type="ARBA" id="ARBA00004881"/>
    </source>
</evidence>
<evidence type="ECO:0000256" key="4">
    <source>
        <dbReference type="ARBA" id="ARBA00022679"/>
    </source>
</evidence>
<name>A0AAD6A3U6_9POAL</name>
<evidence type="ECO:0000256" key="6">
    <source>
        <dbReference type="ARBA" id="ARBA00022989"/>
    </source>
</evidence>
<comment type="pathway">
    <text evidence="2">Glycan metabolism.</text>
</comment>
<dbReference type="InterPro" id="IPR049625">
    <property type="entry name" value="Glyco_transf_61_cat"/>
</dbReference>
<keyword evidence="8" id="KW-0325">Glycoprotein</keyword>
<gene>
    <name evidence="10" type="ORF">LUZ61_012951</name>
</gene>
<evidence type="ECO:0000313" key="10">
    <source>
        <dbReference type="EMBL" id="KAJ3709246.1"/>
    </source>
</evidence>
<keyword evidence="5" id="KW-0812">Transmembrane</keyword>
<dbReference type="AlphaFoldDB" id="A0AAD6A3U6"/>
<keyword evidence="11" id="KW-1185">Reference proteome</keyword>
<evidence type="ECO:0000256" key="5">
    <source>
        <dbReference type="ARBA" id="ARBA00022692"/>
    </source>
</evidence>
<proteinExistence type="predicted"/>
<keyword evidence="3" id="KW-0328">Glycosyltransferase</keyword>
<reference evidence="10 11" key="1">
    <citation type="journal article" date="2022" name="Cell">
        <title>Repeat-based holocentromeres influence genome architecture and karyotype evolution.</title>
        <authorList>
            <person name="Hofstatter P.G."/>
            <person name="Thangavel G."/>
            <person name="Lux T."/>
            <person name="Neumann P."/>
            <person name="Vondrak T."/>
            <person name="Novak P."/>
            <person name="Zhang M."/>
            <person name="Costa L."/>
            <person name="Castellani M."/>
            <person name="Scott A."/>
            <person name="Toegelov H."/>
            <person name="Fuchs J."/>
            <person name="Mata-Sucre Y."/>
            <person name="Dias Y."/>
            <person name="Vanzela A.L.L."/>
            <person name="Huettel B."/>
            <person name="Almeida C.C.S."/>
            <person name="Simkova H."/>
            <person name="Souza G."/>
            <person name="Pedrosa-Harand A."/>
            <person name="Macas J."/>
            <person name="Mayer K.F.X."/>
            <person name="Houben A."/>
            <person name="Marques A."/>
        </authorList>
    </citation>
    <scope>NUCLEOTIDE SEQUENCE [LARGE SCALE GENOMIC DNA]</scope>
    <source>
        <strain evidence="10">RhyTen1mFocal</strain>
    </source>
</reference>
<dbReference type="PANTHER" id="PTHR20961:SF38">
    <property type="entry name" value="PROTEIN O-LINKED-MANNOSE BETA-1,4-N-ACETYLGLUCOSAMINYLTRANSFERASE 2"/>
    <property type="match status" value="1"/>
</dbReference>
<dbReference type="InterPro" id="IPR007657">
    <property type="entry name" value="Glycosyltransferase_61"/>
</dbReference>
<accession>A0AAD6A3U6</accession>
<dbReference type="PANTHER" id="PTHR20961">
    <property type="entry name" value="GLYCOSYLTRANSFERASE"/>
    <property type="match status" value="1"/>
</dbReference>
<evidence type="ECO:0000259" key="9">
    <source>
        <dbReference type="Pfam" id="PF04577"/>
    </source>
</evidence>
<dbReference type="GO" id="GO:0000139">
    <property type="term" value="C:Golgi membrane"/>
    <property type="evidence" value="ECO:0007669"/>
    <property type="project" value="UniProtKB-SubCell"/>
</dbReference>
<dbReference type="GO" id="GO:0016763">
    <property type="term" value="F:pentosyltransferase activity"/>
    <property type="evidence" value="ECO:0007669"/>
    <property type="project" value="UniProtKB-ARBA"/>
</dbReference>
<comment type="subcellular location">
    <subcellularLocation>
        <location evidence="1">Golgi apparatus membrane</location>
        <topology evidence="1">Single-pass type II membrane protein</topology>
    </subcellularLocation>
</comment>